<dbReference type="AlphaFoldDB" id="E6J456"/>
<gene>
    <name evidence="1" type="ORF">HMPREF0813_02059</name>
</gene>
<protein>
    <submittedName>
        <fullName evidence="1">Uncharacterized protein</fullName>
    </submittedName>
</protein>
<dbReference type="EMBL" id="AECT01000063">
    <property type="protein sequence ID" value="EFU21494.1"/>
    <property type="molecule type" value="Genomic_DNA"/>
</dbReference>
<evidence type="ECO:0000313" key="2">
    <source>
        <dbReference type="Proteomes" id="UP000002973"/>
    </source>
</evidence>
<sequence>MKDEIPVKALFLINLTQNETLQYKNLSFNTLFLQCFRILI</sequence>
<organism evidence="1 2">
    <name type="scientific">Streptococcus anginosus F0211</name>
    <dbReference type="NCBI Taxonomy" id="706437"/>
    <lineage>
        <taxon>Bacteria</taxon>
        <taxon>Bacillati</taxon>
        <taxon>Bacillota</taxon>
        <taxon>Bacilli</taxon>
        <taxon>Lactobacillales</taxon>
        <taxon>Streptococcaceae</taxon>
        <taxon>Streptococcus</taxon>
        <taxon>Streptococcus anginosus group</taxon>
    </lineage>
</organism>
<name>E6J456_STRAP</name>
<dbReference type="Proteomes" id="UP000002973">
    <property type="component" value="Unassembled WGS sequence"/>
</dbReference>
<reference evidence="1 2" key="1">
    <citation type="submission" date="2010-11" db="EMBL/GenBank/DDBJ databases">
        <authorList>
            <person name="Weinstock G."/>
            <person name="Sodergren E."/>
            <person name="Clifton S."/>
            <person name="Fulton L."/>
            <person name="Fulton B."/>
            <person name="Courtney L."/>
            <person name="Fronick C."/>
            <person name="Harrison M."/>
            <person name="Strong C."/>
            <person name="Farmer C."/>
            <person name="Delahaunty K."/>
            <person name="Markovic C."/>
            <person name="Hall O."/>
            <person name="Minx P."/>
            <person name="Tomlinson C."/>
            <person name="Mitreva M."/>
            <person name="Hou S."/>
            <person name="Chen J."/>
            <person name="Wollam A."/>
            <person name="Pepin K.H."/>
            <person name="Johnson M."/>
            <person name="Bhonagiri V."/>
            <person name="Zhang X."/>
            <person name="Suruliraj S."/>
            <person name="Warren W."/>
            <person name="Chinwalla A."/>
            <person name="Mardis E.R."/>
            <person name="Wilson R.K."/>
        </authorList>
    </citation>
    <scope>NUCLEOTIDE SEQUENCE [LARGE SCALE GENOMIC DNA]</scope>
    <source>
        <strain evidence="1 2">F0211</strain>
    </source>
</reference>
<proteinExistence type="predicted"/>
<comment type="caution">
    <text evidence="1">The sequence shown here is derived from an EMBL/GenBank/DDBJ whole genome shotgun (WGS) entry which is preliminary data.</text>
</comment>
<evidence type="ECO:0000313" key="1">
    <source>
        <dbReference type="EMBL" id="EFU21494.1"/>
    </source>
</evidence>
<accession>E6J456</accession>